<keyword evidence="5" id="KW-0539">Nucleus</keyword>
<dbReference type="OMA" id="ITTNMVL"/>
<dbReference type="Gene3D" id="1.10.20.10">
    <property type="entry name" value="Histone, subunit A"/>
    <property type="match status" value="1"/>
</dbReference>
<dbReference type="RefSeq" id="XP_030837391.1">
    <property type="nucleotide sequence ID" value="XM_030981531.1"/>
</dbReference>
<evidence type="ECO:0000256" key="3">
    <source>
        <dbReference type="ARBA" id="ARBA00023015"/>
    </source>
</evidence>
<evidence type="ECO:0000256" key="4">
    <source>
        <dbReference type="ARBA" id="ARBA00023163"/>
    </source>
</evidence>
<dbReference type="PANTHER" id="PTHR48068">
    <property type="entry name" value="TAF9 RNA POLYMERASE II, TATA BOX-BINDING PROTEIN (TBP)-ASSOCIATED FACTOR"/>
    <property type="match status" value="1"/>
</dbReference>
<dbReference type="InterPro" id="IPR009072">
    <property type="entry name" value="Histone-fold"/>
</dbReference>
<organism evidence="7 8">
    <name type="scientific">Strongylocentrotus purpuratus</name>
    <name type="common">Purple sea urchin</name>
    <dbReference type="NCBI Taxonomy" id="7668"/>
    <lineage>
        <taxon>Eukaryota</taxon>
        <taxon>Metazoa</taxon>
        <taxon>Echinodermata</taxon>
        <taxon>Eleutherozoa</taxon>
        <taxon>Echinozoa</taxon>
        <taxon>Echinoidea</taxon>
        <taxon>Euechinoidea</taxon>
        <taxon>Echinacea</taxon>
        <taxon>Camarodonta</taxon>
        <taxon>Echinidea</taxon>
        <taxon>Strongylocentrotidae</taxon>
        <taxon>Strongylocentrotus</taxon>
    </lineage>
</organism>
<keyword evidence="3" id="KW-0805">Transcription regulation</keyword>
<dbReference type="InterPro" id="IPR051431">
    <property type="entry name" value="TFIID_subunit_9"/>
</dbReference>
<evidence type="ECO:0000313" key="7">
    <source>
        <dbReference type="EnsemblMetazoa" id="XP_030837391"/>
    </source>
</evidence>
<comment type="subcellular location">
    <subcellularLocation>
        <location evidence="1">Nucleus</location>
    </subcellularLocation>
</comment>
<evidence type="ECO:0008006" key="9">
    <source>
        <dbReference type="Google" id="ProtNLM"/>
    </source>
</evidence>
<feature type="region of interest" description="Disordered" evidence="6">
    <location>
        <begin position="198"/>
        <end position="233"/>
    </location>
</feature>
<comment type="similarity">
    <text evidence="2">Belongs to the TAF9 family.</text>
</comment>
<reference evidence="8" key="1">
    <citation type="submission" date="2015-02" db="EMBL/GenBank/DDBJ databases">
        <title>Genome sequencing for Strongylocentrotus purpuratus.</title>
        <authorList>
            <person name="Murali S."/>
            <person name="Liu Y."/>
            <person name="Vee V."/>
            <person name="English A."/>
            <person name="Wang M."/>
            <person name="Skinner E."/>
            <person name="Han Y."/>
            <person name="Muzny D.M."/>
            <person name="Worley K.C."/>
            <person name="Gibbs R.A."/>
        </authorList>
    </citation>
    <scope>NUCLEOTIDE SEQUENCE</scope>
</reference>
<dbReference type="SUPFAM" id="SSF47113">
    <property type="entry name" value="Histone-fold"/>
    <property type="match status" value="1"/>
</dbReference>
<evidence type="ECO:0000256" key="2">
    <source>
        <dbReference type="ARBA" id="ARBA00007646"/>
    </source>
</evidence>
<evidence type="ECO:0000256" key="5">
    <source>
        <dbReference type="ARBA" id="ARBA00023242"/>
    </source>
</evidence>
<dbReference type="GO" id="GO:0000124">
    <property type="term" value="C:SAGA complex"/>
    <property type="evidence" value="ECO:0000318"/>
    <property type="project" value="GO_Central"/>
</dbReference>
<feature type="compositionally biased region" description="Low complexity" evidence="6">
    <location>
        <begin position="152"/>
        <end position="169"/>
    </location>
</feature>
<name>A0A7M7NJ43_STRPU</name>
<dbReference type="PANTHER" id="PTHR48068:SF4">
    <property type="entry name" value="TATA-BOX BINDING PROTEIN ASSOCIATED FACTOR 9"/>
    <property type="match status" value="1"/>
</dbReference>
<dbReference type="Proteomes" id="UP000007110">
    <property type="component" value="Unassembled WGS sequence"/>
</dbReference>
<dbReference type="KEGG" id="spu:581784"/>
<dbReference type="GO" id="GO:0005669">
    <property type="term" value="C:transcription factor TFIID complex"/>
    <property type="evidence" value="ECO:0000318"/>
    <property type="project" value="GO_Central"/>
</dbReference>
<dbReference type="OrthoDB" id="341924at2759"/>
<feature type="region of interest" description="Disordered" evidence="6">
    <location>
        <begin position="146"/>
        <end position="169"/>
    </location>
</feature>
<evidence type="ECO:0000256" key="6">
    <source>
        <dbReference type="SAM" id="MobiDB-lite"/>
    </source>
</evidence>
<evidence type="ECO:0000313" key="8">
    <source>
        <dbReference type="Proteomes" id="UP000007110"/>
    </source>
</evidence>
<dbReference type="Pfam" id="PF02291">
    <property type="entry name" value="TFIID-31kDa"/>
    <property type="match status" value="1"/>
</dbReference>
<proteinExistence type="inferred from homology"/>
<dbReference type="GO" id="GO:0046982">
    <property type="term" value="F:protein heterodimerization activity"/>
    <property type="evidence" value="ECO:0007669"/>
    <property type="project" value="InterPro"/>
</dbReference>
<dbReference type="GO" id="GO:0051123">
    <property type="term" value="P:RNA polymerase II preinitiation complex assembly"/>
    <property type="evidence" value="ECO:0000318"/>
    <property type="project" value="GO_Central"/>
</dbReference>
<protein>
    <recommendedName>
        <fullName evidence="9">Transcription initiation factor TFIID subunit 9</fullName>
    </recommendedName>
</protein>
<dbReference type="GeneID" id="581784"/>
<dbReference type="InterPro" id="IPR003162">
    <property type="entry name" value="TFIID-31"/>
</dbReference>
<accession>A0A7M7NJ43</accession>
<dbReference type="GO" id="GO:0003713">
    <property type="term" value="F:transcription coactivator activity"/>
    <property type="evidence" value="ECO:0000318"/>
    <property type="project" value="GO_Central"/>
</dbReference>
<dbReference type="AlphaFoldDB" id="A0A7M7NJ43"/>
<dbReference type="EnsemblMetazoa" id="XM_030981531">
    <property type="protein sequence ID" value="XP_030837391"/>
    <property type="gene ID" value="LOC581784"/>
</dbReference>
<evidence type="ECO:0000256" key="1">
    <source>
        <dbReference type="ARBA" id="ARBA00004123"/>
    </source>
</evidence>
<dbReference type="InParanoid" id="A0A7M7NJ43"/>
<dbReference type="FunCoup" id="A0A7M7NJ43">
    <property type="interactions" value="793"/>
</dbReference>
<keyword evidence="4" id="KW-0804">Transcription</keyword>
<reference evidence="7" key="2">
    <citation type="submission" date="2021-01" db="UniProtKB">
        <authorList>
            <consortium name="EnsemblMetazoa"/>
        </authorList>
    </citation>
    <scope>IDENTIFICATION</scope>
</reference>
<dbReference type="FunFam" id="1.10.20.10:FF:000018">
    <property type="entry name" value="Transcription initiation factor TFIID subunit 9"/>
    <property type="match status" value="1"/>
</dbReference>
<dbReference type="CDD" id="cd07979">
    <property type="entry name" value="HFD_TAF9"/>
    <property type="match status" value="1"/>
</dbReference>
<sequence length="233" mass="25593">MSSNKTQPRDAEIMTAILKDMGVTDYEPRVINQMLEFAYRYVTHVLDDAQVYGGHAGRRDVDVEDIKLAIQTRLDHSFTTPPPREFLMEIAKQKNSSPLPAIKPHNGPRLPPDRYCLSACNYRLKPPHKRPTLTINPRLSLSSGIGSKPSPTFSLVSKSGGSSFSLKSNTSSYTMVTQSPTISKPAINIISGLGSSLKGTSLNQSDVKPDIKPPISIITDSKASAKRKREDND</sequence>
<keyword evidence="8" id="KW-1185">Reference proteome</keyword>